<keyword evidence="2" id="KW-0479">Metal-binding</keyword>
<dbReference type="InterPro" id="IPR026263">
    <property type="entry name" value="Alkaline_phosphatase_prok"/>
</dbReference>
<dbReference type="PANTHER" id="PTHR10151">
    <property type="entry name" value="ECTONUCLEOTIDE PYROPHOSPHATASE/PHOSPHODIESTERASE"/>
    <property type="match status" value="1"/>
</dbReference>
<keyword evidence="8" id="KW-1185">Reference proteome</keyword>
<dbReference type="Gene3D" id="3.40.720.10">
    <property type="entry name" value="Alkaline Phosphatase, subunit A"/>
    <property type="match status" value="1"/>
</dbReference>
<dbReference type="GO" id="GO:0004035">
    <property type="term" value="F:alkaline phosphatase activity"/>
    <property type="evidence" value="ECO:0007669"/>
    <property type="project" value="InterPro"/>
</dbReference>
<evidence type="ECO:0000256" key="4">
    <source>
        <dbReference type="PIRSR" id="PIRSR031924-50"/>
    </source>
</evidence>
<accession>A0A2T2YC65</accession>
<dbReference type="SUPFAM" id="SSF53649">
    <property type="entry name" value="Alkaline phosphatase-like"/>
    <property type="match status" value="1"/>
</dbReference>
<keyword evidence="1 4" id="KW-0597">Phosphoprotein</keyword>
<dbReference type="Pfam" id="PF01663">
    <property type="entry name" value="Phosphodiest"/>
    <property type="match status" value="1"/>
</dbReference>
<dbReference type="AlphaFoldDB" id="A0A2T2YC65"/>
<name>A0A2T2YC65_9BACT</name>
<protein>
    <submittedName>
        <fullName evidence="7">Alkaline phosphatase family protein</fullName>
    </submittedName>
</protein>
<dbReference type="PIRSF" id="PIRSF031924">
    <property type="entry name" value="Pi-irrepressible_AP"/>
    <property type="match status" value="1"/>
</dbReference>
<dbReference type="PANTHER" id="PTHR10151:SF120">
    <property type="entry name" value="BIS(5'-ADENOSYL)-TRIPHOSPHATASE"/>
    <property type="match status" value="1"/>
</dbReference>
<evidence type="ECO:0000313" key="8">
    <source>
        <dbReference type="Proteomes" id="UP000240357"/>
    </source>
</evidence>
<reference evidence="7 8" key="1">
    <citation type="submission" date="2018-03" db="EMBL/GenBank/DDBJ databases">
        <title>Adhaeribacter sp. HMF7605 Genome sequencing and assembly.</title>
        <authorList>
            <person name="Kang H."/>
            <person name="Kang J."/>
            <person name="Cha I."/>
            <person name="Kim H."/>
            <person name="Joh K."/>
        </authorList>
    </citation>
    <scope>NUCLEOTIDE SEQUENCE [LARGE SCALE GENOMIC DNA]</scope>
    <source>
        <strain evidence="7 8">HMF7605</strain>
    </source>
</reference>
<feature type="active site" description="Phosphothreonine intermediate" evidence="4">
    <location>
        <position position="82"/>
    </location>
</feature>
<evidence type="ECO:0000313" key="7">
    <source>
        <dbReference type="EMBL" id="PSR53099.1"/>
    </source>
</evidence>
<keyword evidence="3 6" id="KW-0732">Signal</keyword>
<evidence type="ECO:0000256" key="2">
    <source>
        <dbReference type="ARBA" id="ARBA00022723"/>
    </source>
</evidence>
<feature type="chain" id="PRO_5015407197" evidence="6">
    <location>
        <begin position="20"/>
        <end position="547"/>
    </location>
</feature>
<evidence type="ECO:0000256" key="1">
    <source>
        <dbReference type="ARBA" id="ARBA00022553"/>
    </source>
</evidence>
<feature type="signal peptide" evidence="6">
    <location>
        <begin position="1"/>
        <end position="19"/>
    </location>
</feature>
<dbReference type="CDD" id="cd16016">
    <property type="entry name" value="AP-SPAP"/>
    <property type="match status" value="1"/>
</dbReference>
<dbReference type="RefSeq" id="WP_106927386.1">
    <property type="nucleotide sequence ID" value="NZ_PYFT01000001.1"/>
</dbReference>
<dbReference type="Proteomes" id="UP000240357">
    <property type="component" value="Unassembled WGS sequence"/>
</dbReference>
<dbReference type="InterPro" id="IPR002591">
    <property type="entry name" value="Phosphodiest/P_Trfase"/>
</dbReference>
<gene>
    <name evidence="7" type="ORF">AHMF7605_05940</name>
</gene>
<proteinExistence type="predicted"/>
<sequence>MKKNWLLFFCIFSFTSLFAQTKISKNQELPRPKLVVGIMVDQMRWDYLYRFYNRYQADGFKRMLNEGFSCENTYINYIPTVTAVGHTTVYTGSVPAFHGITGNDFIIRATGKSMYCTEDPAVQTVGSSSAAGKMSPRNLLASTITDELKLATNFRSKVIGIALKDRGGILPAGHTANAAYWFDDATGNWITSTYYMPDLPTWVKQFNAQKLPEKYLKQDWNTLYPINTYAQSTPDNNPYEGIFTGMTTPTFPVRTSGLFSKDYSIIRTTPYGNTLTLDMARAAVEKEQLGQGEFTDFLAVSCSSTDYIGHKFGVNAVEIEDTYLRLDQDLANLFKFLDGKVGKGNYTVFLTADHAAAHNPKFLQDHQIPAGSWPGAAFEAELNKQLKSKYKVDSLVLGFENYQVHLNHLLISKNKLDEGAIRQDCIQLLKTKPGVAYVIDLDKVPQSTIPEILRQRIINGYHSARSGAIQIILQPAWLPGGYTTGTSHGAWNAYDAHIPLVWMGWGIQSGKTNTPTHMTDIAPTLAALLHIQEPNANIGQPITQALK</sequence>
<dbReference type="GO" id="GO:0046872">
    <property type="term" value="F:metal ion binding"/>
    <property type="evidence" value="ECO:0007669"/>
    <property type="project" value="UniProtKB-KW"/>
</dbReference>
<evidence type="ECO:0000256" key="5">
    <source>
        <dbReference type="PIRSR" id="PIRSR031924-51"/>
    </source>
</evidence>
<feature type="binding site" evidence="5">
    <location>
        <begin position="164"/>
        <end position="166"/>
    </location>
    <ligand>
        <name>substrate</name>
    </ligand>
</feature>
<comment type="caution">
    <text evidence="7">The sequence shown here is derived from an EMBL/GenBank/DDBJ whole genome shotgun (WGS) entry which is preliminary data.</text>
</comment>
<dbReference type="Gene3D" id="3.30.1360.150">
    <property type="match status" value="1"/>
</dbReference>
<feature type="binding site" evidence="5">
    <location>
        <position position="103"/>
    </location>
    <ligand>
        <name>substrate</name>
    </ligand>
</feature>
<evidence type="ECO:0000256" key="6">
    <source>
        <dbReference type="SAM" id="SignalP"/>
    </source>
</evidence>
<organism evidence="7 8">
    <name type="scientific">Adhaeribacter arboris</name>
    <dbReference type="NCBI Taxonomy" id="2072846"/>
    <lineage>
        <taxon>Bacteria</taxon>
        <taxon>Pseudomonadati</taxon>
        <taxon>Bacteroidota</taxon>
        <taxon>Cytophagia</taxon>
        <taxon>Cytophagales</taxon>
        <taxon>Hymenobacteraceae</taxon>
        <taxon>Adhaeribacter</taxon>
    </lineage>
</organism>
<dbReference type="InterPro" id="IPR017850">
    <property type="entry name" value="Alkaline_phosphatase_core_sf"/>
</dbReference>
<dbReference type="OrthoDB" id="9766127at2"/>
<evidence type="ECO:0000256" key="3">
    <source>
        <dbReference type="ARBA" id="ARBA00022729"/>
    </source>
</evidence>
<dbReference type="NCBIfam" id="NF042991">
    <property type="entry name" value="alk_phos_PafA"/>
    <property type="match status" value="1"/>
</dbReference>
<dbReference type="EMBL" id="PYFT01000001">
    <property type="protein sequence ID" value="PSR53099.1"/>
    <property type="molecule type" value="Genomic_DNA"/>
</dbReference>